<protein>
    <submittedName>
        <fullName evidence="1">Uncharacterized protein</fullName>
    </submittedName>
</protein>
<accession>A0A6C0JD22</accession>
<proteinExistence type="predicted"/>
<organism evidence="1">
    <name type="scientific">viral metagenome</name>
    <dbReference type="NCBI Taxonomy" id="1070528"/>
    <lineage>
        <taxon>unclassified sequences</taxon>
        <taxon>metagenomes</taxon>
        <taxon>organismal metagenomes</taxon>
    </lineage>
</organism>
<reference evidence="1" key="1">
    <citation type="journal article" date="2020" name="Nature">
        <title>Giant virus diversity and host interactions through global metagenomics.</title>
        <authorList>
            <person name="Schulz F."/>
            <person name="Roux S."/>
            <person name="Paez-Espino D."/>
            <person name="Jungbluth S."/>
            <person name="Walsh D.A."/>
            <person name="Denef V.J."/>
            <person name="McMahon K.D."/>
            <person name="Konstantinidis K.T."/>
            <person name="Eloe-Fadrosh E.A."/>
            <person name="Kyrpides N.C."/>
            <person name="Woyke T."/>
        </authorList>
    </citation>
    <scope>NUCLEOTIDE SEQUENCE</scope>
    <source>
        <strain evidence="1">GVMAG-M-3300025880-75</strain>
    </source>
</reference>
<sequence>MTEIFNNVHGFNLKLPLNTTSRQYPDQYGEWIEIIKKPNQLPTVKLKTIVLYYRENITDYDSGDKDIPSGTSGGNYRFYNNTSGGRQLGWIWGFPLFDVRGGGWPKFESCLTSPSDICGNETMLVDLSPNKNIIVLDCSGLQPSSGKGTNDISNNISHLSGAFFMILRIKSSKETDFSNYKKNKSTRGKGERGNWNLYDDTTQETKKWASLVQYEYECDIIGPKGMLDFTFDYFMVNDNSIGRPIYQIDSSTSKPNYLAIPNSTYFNYSRENSCKIITGLQTGSANDNTKRMDITNILSNLSGINGGTGRLQVKENWNKLSSSTVVKLIGGWYSDNSGTDLSNCYYGDNFDGPGFTTEMSSTGSHMTEGWKKFIKLSTTGTNKWVDKRSDSIYELNNILWCSLQSPRKLPVTKYDGSWDLQRYITNWVVLSGGDTSNEITGGGYGMYPNTIDLPRKSKNPYYSKDVAGNDDTVSISDFILNRPCYFDASTEPNITLDDLNYFRVYYKLLIPPDDNTKFQISFTTGKTSSSVTTFVRHNDMDGDCIPPGINNKNAKRDEETITLTWDNNSFDTTTSDISMQSIYFTDVASGFKKIDASFNCTDTRLNFIVTDISKNYDISFNVFQLNFFEKIGNNIFSDRDEIPYTDKIFNTKDPSSQGQVVDISYVPVNYTPYRYLNYNIDNLGLSIESNRYFKKGTIYQDKIVIPEKLSLNVSKLYINNNIDGENATIIQPGGDKNLTEKIIDISGVYDNSYSFFKSDTTSTNSDTAIIISGNNNTLTIDNKVDAINTDDFPDVGDILNRTSYFGPLSLQLGNYFIPDYWRLPSKINTLRRVKRLFGNTVEYTHLDSWENQIKISMVIDIFSLSLKSGSLTIANDRITHILINSLKDSAEYTALTQNGQIMSSTDNLIFTVTGALNINPESYLNKSPIIVELKIENGEGPFGPTGKKYIGETEGETGINVPFPEQSDISANSNNFIVDTILLPTMRRGNGISGEDLSLYDSSYNGIFDVRLKAADDISNNNAFKGFVFLPESLNVLLVELPEIYQTNKSIDDMLNDENSTITIKWSSFYFSNDDTWDTSTSDVYWTISRYNISSNESEVILSDKQVRLKGGEYIFIDTGIRIYEKLRYTVTGKFRWKPIANINGLELNIEGFITPVIFICKNNRFPYGRYNTSSTNLKLFRPLLINTTDGQVDQFGKKTAGGGCFDVNTTNLYASGSRISSSNNIYANTSDTISKKQTYVILSKSINRPKR</sequence>
<evidence type="ECO:0000313" key="1">
    <source>
        <dbReference type="EMBL" id="QHU02437.1"/>
    </source>
</evidence>
<name>A0A6C0JD22_9ZZZZ</name>
<dbReference type="AlphaFoldDB" id="A0A6C0JD22"/>
<dbReference type="EMBL" id="MN740357">
    <property type="protein sequence ID" value="QHU02437.1"/>
    <property type="molecule type" value="Genomic_DNA"/>
</dbReference>